<dbReference type="RefSeq" id="WP_023788180.1">
    <property type="nucleotide sequence ID" value="NC_022997.1"/>
</dbReference>
<evidence type="ECO:0000313" key="4">
    <source>
        <dbReference type="Proteomes" id="UP000018542"/>
    </source>
</evidence>
<keyword evidence="4" id="KW-1185">Reference proteome</keyword>
<dbReference type="KEGG" id="hni:W911_14330"/>
<dbReference type="AlphaFoldDB" id="V5SIH5"/>
<evidence type="ECO:0000256" key="1">
    <source>
        <dbReference type="SAM" id="Coils"/>
    </source>
</evidence>
<sequence>MAGPWEQFAQPALLQSPGPWERYRAENPAVPPPTPQTRDEQLRKSAEEDLAKLREENPALYNLNMPGGAETALRGIPVLGGFVDEAKAGVSAGVNAVTGGWAGQPYDEALAYERARHAMSDAESPVANTITKLAGGLATAPVTPVLQAATTLGRIGAGAATGAAYGAGHGFAEGEGGFSERLGTAGEYGAAGAAIGAGLPAVGAAATGALWAGRQAAPWLAARLPGRAADDVADSVLSARIERSGATPQTVQAELQAGQEAARLGPNSQARLPEMIADTSDGMQRLTGSVYRQGGRAGEIVRDALETRQRGDPNQISRFASGDTGQRGRIDDALSRALQLRTSASARQTERQIAADQAREGRRLYDAAREGSEPFDIQGVIDGVAQRMQDYPPGISGQFQKAIDLFTQPVKKGAADAEMALMTRLRRLSEDMQEKIAFAKNDQTRERLARRFAVLMRRGQEDLATLRSQNAQFTAQRRPVDNIGRFDAAKQELDDMIEAARRGGENNLARLLTGFKNDLLTAVHQPNAAGDPTRNALYQQARNAWGSAAENREAIELGRAALREGSEVSIEQYRNLSPGQQIYFRQGFLESARNALGNRRSGNDATMPFQTARVQDLLREIIPNSGPRARSAATAGTFGDRSGRFGEYLTREERMGQTRNRVLGNSATAQRQGDDAEFAADALSRVMMGLRGGTNAILEVVGAALTRATAYRQDVAEALARRLVEADPAAQARILQNLQRQLGPQRFREFTRSLDQMVPVVPGVAGDAEGASEAPTPRDPRFDPPMRLGGPRPENPAFEQTAPRPGDAPPQAELRNYNPSPSESAAFNVRQGAEAIGLPSTTAERIGSAAGGAVNLLTPLDDVSSAVESGTAADAAMAGFSLIPGFRGGKKAAEAALPALRSEVEGLMSQYRRLTGEARPLPRSVEPVEEQLSGLNDLKTWLTRELEQAGASRPKSPATSVPVTSSAQQEEVLRFIQNNPYTQSIPGRQGFPSKSEQEQLAREFFRAGGEMPAAPWGHTLHSATEDVRRILGEAHAAGKKVSKQAQEAAGNAAKKADAAAKELATLRQKAELADARGGSLDSLRRQLQAAEKKAKFYEGEYRNVLDRLEKTMGTKS</sequence>
<gene>
    <name evidence="3" type="ORF">W911_14330</name>
</gene>
<feature type="region of interest" description="Disordered" evidence="2">
    <location>
        <begin position="1"/>
        <end position="46"/>
    </location>
</feature>
<proteinExistence type="predicted"/>
<organism evidence="3 4">
    <name type="scientific">Hyphomicrobium nitrativorans NL23</name>
    <dbReference type="NCBI Taxonomy" id="1029756"/>
    <lineage>
        <taxon>Bacteria</taxon>
        <taxon>Pseudomonadati</taxon>
        <taxon>Pseudomonadota</taxon>
        <taxon>Alphaproteobacteria</taxon>
        <taxon>Hyphomicrobiales</taxon>
        <taxon>Hyphomicrobiaceae</taxon>
        <taxon>Hyphomicrobium</taxon>
    </lineage>
</organism>
<dbReference type="HOGENOM" id="CLU_281016_0_0_5"/>
<evidence type="ECO:0000256" key="2">
    <source>
        <dbReference type="SAM" id="MobiDB-lite"/>
    </source>
</evidence>
<name>V5SIH5_9HYPH</name>
<protein>
    <submittedName>
        <fullName evidence="3">Uncharacterized protein</fullName>
    </submittedName>
</protein>
<dbReference type="Proteomes" id="UP000018542">
    <property type="component" value="Chromosome"/>
</dbReference>
<accession>V5SIH5</accession>
<evidence type="ECO:0000313" key="3">
    <source>
        <dbReference type="EMBL" id="AHB50323.1"/>
    </source>
</evidence>
<feature type="region of interest" description="Disordered" evidence="2">
    <location>
        <begin position="308"/>
        <end position="327"/>
    </location>
</feature>
<dbReference type="STRING" id="1029756.W911_14330"/>
<feature type="region of interest" description="Disordered" evidence="2">
    <location>
        <begin position="947"/>
        <end position="967"/>
    </location>
</feature>
<dbReference type="PATRIC" id="fig|1029756.8.peg.2982"/>
<keyword evidence="1" id="KW-0175">Coiled coil</keyword>
<feature type="compositionally biased region" description="Basic and acidic residues" evidence="2">
    <location>
        <begin position="37"/>
        <end position="46"/>
    </location>
</feature>
<feature type="region of interest" description="Disordered" evidence="2">
    <location>
        <begin position="764"/>
        <end position="824"/>
    </location>
</feature>
<dbReference type="EMBL" id="CP006912">
    <property type="protein sequence ID" value="AHB50323.1"/>
    <property type="molecule type" value="Genomic_DNA"/>
</dbReference>
<feature type="compositionally biased region" description="Polar residues" evidence="2">
    <location>
        <begin position="957"/>
        <end position="967"/>
    </location>
</feature>
<feature type="coiled-coil region" evidence="1">
    <location>
        <begin position="1049"/>
        <end position="1107"/>
    </location>
</feature>
<reference evidence="3 4" key="1">
    <citation type="journal article" date="2014" name="Genome Announc.">
        <title>Complete Genome Sequence of Hyphomicrobium nitrativorans Strain NL23, a Denitrifying Bacterium Isolated from Biofilm of a Methanol-Fed Denitrification System Treating Seawater at the Montreal Biodome.</title>
        <authorList>
            <person name="Martineau C."/>
            <person name="Villeneuve C."/>
            <person name="Mauffrey F."/>
            <person name="Villemur R."/>
        </authorList>
    </citation>
    <scope>NUCLEOTIDE SEQUENCE [LARGE SCALE GENOMIC DNA]</scope>
    <source>
        <strain evidence="3">NL23</strain>
    </source>
</reference>